<dbReference type="Pfam" id="PF00557">
    <property type="entry name" value="Peptidase_M24"/>
    <property type="match status" value="1"/>
</dbReference>
<name>D1A2U1_THECD</name>
<evidence type="ECO:0000259" key="2">
    <source>
        <dbReference type="Pfam" id="PF01321"/>
    </source>
</evidence>
<evidence type="ECO:0000259" key="1">
    <source>
        <dbReference type="Pfam" id="PF00557"/>
    </source>
</evidence>
<organism evidence="3 4">
    <name type="scientific">Thermomonospora curvata (strain ATCC 19995 / DSM 43183 / JCM 3096 / KCTC 9072 / NBRC 15933 / NCIMB 10081 / Henssen B9)</name>
    <dbReference type="NCBI Taxonomy" id="471852"/>
    <lineage>
        <taxon>Bacteria</taxon>
        <taxon>Bacillati</taxon>
        <taxon>Actinomycetota</taxon>
        <taxon>Actinomycetes</taxon>
        <taxon>Streptosporangiales</taxon>
        <taxon>Thermomonosporaceae</taxon>
        <taxon>Thermomonospora</taxon>
    </lineage>
</organism>
<keyword evidence="4" id="KW-1185">Reference proteome</keyword>
<dbReference type="SUPFAM" id="SSF55920">
    <property type="entry name" value="Creatinase/aminopeptidase"/>
    <property type="match status" value="1"/>
</dbReference>
<evidence type="ECO:0000313" key="3">
    <source>
        <dbReference type="EMBL" id="ACY97889.1"/>
    </source>
</evidence>
<dbReference type="InterPro" id="IPR050659">
    <property type="entry name" value="Peptidase_M24B"/>
</dbReference>
<feature type="domain" description="Creatinase N-terminal" evidence="2">
    <location>
        <begin position="26"/>
        <end position="157"/>
    </location>
</feature>
<dbReference type="EMBL" id="CP001738">
    <property type="protein sequence ID" value="ACY97889.1"/>
    <property type="molecule type" value="Genomic_DNA"/>
</dbReference>
<sequence length="384" mass="41475">MLGASQRRRTVIVMKPDLTQLYPPSRLARVREATAEAGLDALLLTPGPDLRYATGYDAIQLERLTCLVVPAHGEPFLVVPRLELAAAQASPAGALDVEMVPWEETDDPYALVARRLPAARAVGVADRMWAVMALRFQEAMPQARQVPAGRVMGRLRARKSPAEIAALREAGAAIDRVHRQVPALLKAGRTEREVGRDIAEAIVAEGHAKVDFVIVASGPNAASPHHELSDRVIGPGEPVVIDIGGTMPSGYCSDETRNYCIGEPPAAYTAYYQVLRRAQQAACRAVRPGVTPEQVDAAAREVIAEAGYGEFFIHRTGHGIGLETHEEPYIVAGNTRPLEPGMAFSVEPGIYPGEHGARIEDIVVCTEDGFESVNHVERDLIVVD</sequence>
<dbReference type="PANTHER" id="PTHR46112">
    <property type="entry name" value="AMINOPEPTIDASE"/>
    <property type="match status" value="1"/>
</dbReference>
<dbReference type="Gene3D" id="3.90.230.10">
    <property type="entry name" value="Creatinase/methionine aminopeptidase superfamily"/>
    <property type="match status" value="1"/>
</dbReference>
<gene>
    <name evidence="3" type="ordered locus">Tcur_2323</name>
</gene>
<dbReference type="Gene3D" id="3.40.350.10">
    <property type="entry name" value="Creatinase/prolidase N-terminal domain"/>
    <property type="match status" value="1"/>
</dbReference>
<protein>
    <submittedName>
        <fullName evidence="3">Peptidase M24</fullName>
    </submittedName>
</protein>
<feature type="domain" description="Peptidase M24" evidence="1">
    <location>
        <begin position="166"/>
        <end position="367"/>
    </location>
</feature>
<dbReference type="SUPFAM" id="SSF53092">
    <property type="entry name" value="Creatinase/prolidase N-terminal domain"/>
    <property type="match status" value="1"/>
</dbReference>
<dbReference type="CDD" id="cd01092">
    <property type="entry name" value="APP-like"/>
    <property type="match status" value="1"/>
</dbReference>
<dbReference type="AlphaFoldDB" id="D1A2U1"/>
<dbReference type="InterPro" id="IPR036005">
    <property type="entry name" value="Creatinase/aminopeptidase-like"/>
</dbReference>
<evidence type="ECO:0000313" key="4">
    <source>
        <dbReference type="Proteomes" id="UP000001918"/>
    </source>
</evidence>
<dbReference type="HOGENOM" id="CLU_017266_4_1_11"/>
<dbReference type="STRING" id="471852.Tcur_2323"/>
<dbReference type="KEGG" id="tcu:Tcur_2323"/>
<dbReference type="InterPro" id="IPR000994">
    <property type="entry name" value="Pept_M24"/>
</dbReference>
<dbReference type="eggNOG" id="COG0006">
    <property type="taxonomic scope" value="Bacteria"/>
</dbReference>
<accession>D1A2U1</accession>
<dbReference type="InterPro" id="IPR029149">
    <property type="entry name" value="Creatin/AminoP/Spt16_N"/>
</dbReference>
<dbReference type="InterPro" id="IPR000587">
    <property type="entry name" value="Creatinase_N"/>
</dbReference>
<reference evidence="3 4" key="1">
    <citation type="journal article" date="2011" name="Stand. Genomic Sci.">
        <title>Complete genome sequence of Thermomonospora curvata type strain (B9).</title>
        <authorList>
            <person name="Chertkov O."/>
            <person name="Sikorski J."/>
            <person name="Nolan M."/>
            <person name="Lapidus A."/>
            <person name="Lucas S."/>
            <person name="Del Rio T.G."/>
            <person name="Tice H."/>
            <person name="Cheng J.F."/>
            <person name="Goodwin L."/>
            <person name="Pitluck S."/>
            <person name="Liolios K."/>
            <person name="Ivanova N."/>
            <person name="Mavromatis K."/>
            <person name="Mikhailova N."/>
            <person name="Ovchinnikova G."/>
            <person name="Pati A."/>
            <person name="Chen A."/>
            <person name="Palaniappan K."/>
            <person name="Djao O.D."/>
            <person name="Land M."/>
            <person name="Hauser L."/>
            <person name="Chang Y.J."/>
            <person name="Jeffries C.D."/>
            <person name="Brettin T."/>
            <person name="Han C."/>
            <person name="Detter J.C."/>
            <person name="Rohde M."/>
            <person name="Goker M."/>
            <person name="Woyke T."/>
            <person name="Bristow J."/>
            <person name="Eisen J.A."/>
            <person name="Markowitz V."/>
            <person name="Hugenholtz P."/>
            <person name="Klenk H.P."/>
            <person name="Kyrpides N.C."/>
        </authorList>
    </citation>
    <scope>NUCLEOTIDE SEQUENCE [LARGE SCALE GENOMIC DNA]</scope>
    <source>
        <strain evidence="4">ATCC 19995 / DSM 43183 / JCM 3096 / KCTC 9072 / NBRC 15933 / NCIMB 10081 / Henssen B9</strain>
    </source>
</reference>
<dbReference type="PANTHER" id="PTHR46112:SF3">
    <property type="entry name" value="AMINOPEPTIDASE YPDF"/>
    <property type="match status" value="1"/>
</dbReference>
<dbReference type="Proteomes" id="UP000001918">
    <property type="component" value="Chromosome"/>
</dbReference>
<proteinExistence type="predicted"/>
<dbReference type="Pfam" id="PF01321">
    <property type="entry name" value="Creatinase_N"/>
    <property type="match status" value="1"/>
</dbReference>